<evidence type="ECO:0000256" key="3">
    <source>
        <dbReference type="ARBA" id="ARBA00022741"/>
    </source>
</evidence>
<dbReference type="GeneID" id="18919220"/>
<feature type="domain" description="ABC transporter" evidence="5">
    <location>
        <begin position="2"/>
        <end position="184"/>
    </location>
</feature>
<dbReference type="RefSeq" id="XP_007402353.1">
    <property type="nucleotide sequence ID" value="XM_007402291.1"/>
</dbReference>
<evidence type="ECO:0000256" key="2">
    <source>
        <dbReference type="ARBA" id="ARBA00009726"/>
    </source>
</evidence>
<evidence type="ECO:0000259" key="5">
    <source>
        <dbReference type="PROSITE" id="PS50893"/>
    </source>
</evidence>
<comment type="subcellular location">
    <subcellularLocation>
        <location evidence="1">Membrane</location>
        <topology evidence="1">Multi-pass membrane protein</topology>
    </subcellularLocation>
</comment>
<dbReference type="STRING" id="650164.K5WFW7"/>
<dbReference type="InterPro" id="IPR003439">
    <property type="entry name" value="ABC_transporter-like_ATP-bd"/>
</dbReference>
<dbReference type="Pfam" id="PF00005">
    <property type="entry name" value="ABC_tran"/>
    <property type="match status" value="1"/>
</dbReference>
<dbReference type="InParanoid" id="K5WFW7"/>
<dbReference type="GO" id="GO:0016020">
    <property type="term" value="C:membrane"/>
    <property type="evidence" value="ECO:0007669"/>
    <property type="project" value="UniProtKB-SubCell"/>
</dbReference>
<dbReference type="GO" id="GO:0042626">
    <property type="term" value="F:ATPase-coupled transmembrane transporter activity"/>
    <property type="evidence" value="ECO:0007669"/>
    <property type="project" value="TreeGrafter"/>
</dbReference>
<dbReference type="Proteomes" id="UP000008370">
    <property type="component" value="Unassembled WGS sequence"/>
</dbReference>
<dbReference type="HOGENOM" id="CLU_000604_1_9_1"/>
<dbReference type="KEGG" id="pco:PHACADRAFT_265838"/>
<protein>
    <recommendedName>
        <fullName evidence="5">ABC transporter domain-containing protein</fullName>
    </recommendedName>
</protein>
<dbReference type="InterPro" id="IPR027417">
    <property type="entry name" value="P-loop_NTPase"/>
</dbReference>
<gene>
    <name evidence="6" type="ORF">PHACADRAFT_265838</name>
</gene>
<name>K5WFW7_PHACS</name>
<keyword evidence="4" id="KW-0067">ATP-binding</keyword>
<evidence type="ECO:0000256" key="4">
    <source>
        <dbReference type="ARBA" id="ARBA00022840"/>
    </source>
</evidence>
<dbReference type="EMBL" id="JH930554">
    <property type="protein sequence ID" value="EKM49097.1"/>
    <property type="molecule type" value="Genomic_DNA"/>
</dbReference>
<organism evidence="6 7">
    <name type="scientific">Phanerochaete carnosa (strain HHB-10118-sp)</name>
    <name type="common">White-rot fungus</name>
    <name type="synonym">Peniophora carnosa</name>
    <dbReference type="NCBI Taxonomy" id="650164"/>
    <lineage>
        <taxon>Eukaryota</taxon>
        <taxon>Fungi</taxon>
        <taxon>Dikarya</taxon>
        <taxon>Basidiomycota</taxon>
        <taxon>Agaricomycotina</taxon>
        <taxon>Agaricomycetes</taxon>
        <taxon>Polyporales</taxon>
        <taxon>Phanerochaetaceae</taxon>
        <taxon>Phanerochaete</taxon>
    </lineage>
</organism>
<sequence>EGRVYFDGMPTDSINLDALRANITVIPQVPELLAGSLRENLDPFSQHDDATLNEALRSAGLFSLQEEAGEDRLTLDSVISSGGSNLSVGQRQIIALGRAVVRQSRLLILDEATSAIDYDTDAIIQESLRKEIAKGVTLLTIAHRLQTIMDSDNIMVLDAGHIIEFAPPTELLQNSDGFFRSLVDASGDKEKLYAMAADYAQTKTTRSG</sequence>
<feature type="non-terminal residue" evidence="6">
    <location>
        <position position="208"/>
    </location>
</feature>
<accession>K5WFW7</accession>
<evidence type="ECO:0000256" key="1">
    <source>
        <dbReference type="ARBA" id="ARBA00004141"/>
    </source>
</evidence>
<dbReference type="Gene3D" id="3.40.50.300">
    <property type="entry name" value="P-loop containing nucleotide triphosphate hydrolases"/>
    <property type="match status" value="1"/>
</dbReference>
<dbReference type="PANTHER" id="PTHR24223:SF456">
    <property type="entry name" value="MULTIDRUG RESISTANCE-ASSOCIATED PROTEIN LETHAL(2)03659"/>
    <property type="match status" value="1"/>
</dbReference>
<keyword evidence="3" id="KW-0547">Nucleotide-binding</keyword>
<dbReference type="PROSITE" id="PS50893">
    <property type="entry name" value="ABC_TRANSPORTER_2"/>
    <property type="match status" value="1"/>
</dbReference>
<dbReference type="PANTHER" id="PTHR24223">
    <property type="entry name" value="ATP-BINDING CASSETTE SUB-FAMILY C"/>
    <property type="match status" value="1"/>
</dbReference>
<evidence type="ECO:0000313" key="7">
    <source>
        <dbReference type="Proteomes" id="UP000008370"/>
    </source>
</evidence>
<dbReference type="GO" id="GO:0016887">
    <property type="term" value="F:ATP hydrolysis activity"/>
    <property type="evidence" value="ECO:0007669"/>
    <property type="project" value="InterPro"/>
</dbReference>
<proteinExistence type="inferred from homology"/>
<evidence type="ECO:0000313" key="6">
    <source>
        <dbReference type="EMBL" id="EKM49097.1"/>
    </source>
</evidence>
<dbReference type="OrthoDB" id="6500128at2759"/>
<dbReference type="InterPro" id="IPR050173">
    <property type="entry name" value="ABC_transporter_C-like"/>
</dbReference>
<dbReference type="AlphaFoldDB" id="K5WFW7"/>
<keyword evidence="7" id="KW-1185">Reference proteome</keyword>
<dbReference type="SUPFAM" id="SSF52540">
    <property type="entry name" value="P-loop containing nucleoside triphosphate hydrolases"/>
    <property type="match status" value="1"/>
</dbReference>
<reference evidence="6 7" key="1">
    <citation type="journal article" date="2012" name="BMC Genomics">
        <title>Comparative genomics of the white-rot fungi, Phanerochaete carnosa and P. chrysosporium, to elucidate the genetic basis of the distinct wood types they colonize.</title>
        <authorList>
            <person name="Suzuki H."/>
            <person name="MacDonald J."/>
            <person name="Syed K."/>
            <person name="Salamov A."/>
            <person name="Hori C."/>
            <person name="Aerts A."/>
            <person name="Henrissat B."/>
            <person name="Wiebenga A."/>
            <person name="vanKuyk P.A."/>
            <person name="Barry K."/>
            <person name="Lindquist E."/>
            <person name="LaButti K."/>
            <person name="Lapidus A."/>
            <person name="Lucas S."/>
            <person name="Coutinho P."/>
            <person name="Gong Y."/>
            <person name="Samejima M."/>
            <person name="Mahadevan R."/>
            <person name="Abou-Zaid M."/>
            <person name="de Vries R.P."/>
            <person name="Igarashi K."/>
            <person name="Yadav J.S."/>
            <person name="Grigoriev I.V."/>
            <person name="Master E.R."/>
        </authorList>
    </citation>
    <scope>NUCLEOTIDE SEQUENCE [LARGE SCALE GENOMIC DNA]</scope>
    <source>
        <strain evidence="6 7">HHB-10118-sp</strain>
    </source>
</reference>
<comment type="similarity">
    <text evidence="2">Belongs to the ABC transporter superfamily. ABCC family. Conjugate transporter (TC 3.A.1.208) subfamily.</text>
</comment>
<dbReference type="GO" id="GO:0005524">
    <property type="term" value="F:ATP binding"/>
    <property type="evidence" value="ECO:0007669"/>
    <property type="project" value="UniProtKB-KW"/>
</dbReference>